<proteinExistence type="predicted"/>
<accession>A0A1R3R6R4</accession>
<keyword evidence="4" id="KW-1185">Reference proteome</keyword>
<protein>
    <recommendedName>
        <fullName evidence="2">HNH nuclease domain-containing protein</fullName>
    </recommendedName>
</protein>
<organism evidence="3 4">
    <name type="scientific">Aspergillus carbonarius (strain ITEM 5010)</name>
    <dbReference type="NCBI Taxonomy" id="602072"/>
    <lineage>
        <taxon>Eukaryota</taxon>
        <taxon>Fungi</taxon>
        <taxon>Dikarya</taxon>
        <taxon>Ascomycota</taxon>
        <taxon>Pezizomycotina</taxon>
        <taxon>Eurotiomycetes</taxon>
        <taxon>Eurotiomycetidae</taxon>
        <taxon>Eurotiales</taxon>
        <taxon>Aspergillaceae</taxon>
        <taxon>Aspergillus</taxon>
        <taxon>Aspergillus subgen. Circumdati</taxon>
    </lineage>
</organism>
<evidence type="ECO:0000259" key="2">
    <source>
        <dbReference type="Pfam" id="PF13391"/>
    </source>
</evidence>
<dbReference type="Proteomes" id="UP000188318">
    <property type="component" value="Unassembled WGS sequence"/>
</dbReference>
<dbReference type="VEuPathDB" id="FungiDB:ASPCADRAFT_10910"/>
<evidence type="ECO:0000256" key="1">
    <source>
        <dbReference type="SAM" id="MobiDB-lite"/>
    </source>
</evidence>
<dbReference type="AlphaFoldDB" id="A0A1R3R6R4"/>
<dbReference type="STRING" id="602072.A0A1R3R6R4"/>
<dbReference type="InterPro" id="IPR003615">
    <property type="entry name" value="HNH_nuc"/>
</dbReference>
<dbReference type="Pfam" id="PF13391">
    <property type="entry name" value="HNH_2"/>
    <property type="match status" value="1"/>
</dbReference>
<reference evidence="4" key="1">
    <citation type="journal article" date="2017" name="Genome Biol.">
        <title>Comparative genomics reveals high biological diversity and specific adaptations in the industrially and medically important fungal genus Aspergillus.</title>
        <authorList>
            <person name="de Vries R.P."/>
            <person name="Riley R."/>
            <person name="Wiebenga A."/>
            <person name="Aguilar-Osorio G."/>
            <person name="Amillis S."/>
            <person name="Uchima C.A."/>
            <person name="Anderluh G."/>
            <person name="Asadollahi M."/>
            <person name="Askin M."/>
            <person name="Barry K."/>
            <person name="Battaglia E."/>
            <person name="Bayram O."/>
            <person name="Benocci T."/>
            <person name="Braus-Stromeyer S.A."/>
            <person name="Caldana C."/>
            <person name="Canovas D."/>
            <person name="Cerqueira G.C."/>
            <person name="Chen F."/>
            <person name="Chen W."/>
            <person name="Choi C."/>
            <person name="Clum A."/>
            <person name="Dos Santos R.A."/>
            <person name="Damasio A.R."/>
            <person name="Diallinas G."/>
            <person name="Emri T."/>
            <person name="Fekete E."/>
            <person name="Flipphi M."/>
            <person name="Freyberg S."/>
            <person name="Gallo A."/>
            <person name="Gournas C."/>
            <person name="Habgood R."/>
            <person name="Hainaut M."/>
            <person name="Harispe M.L."/>
            <person name="Henrissat B."/>
            <person name="Hilden K.S."/>
            <person name="Hope R."/>
            <person name="Hossain A."/>
            <person name="Karabika E."/>
            <person name="Karaffa L."/>
            <person name="Karanyi Z."/>
            <person name="Krasevec N."/>
            <person name="Kuo A."/>
            <person name="Kusch H."/>
            <person name="LaButti K."/>
            <person name="Lagendijk E.L."/>
            <person name="Lapidus A."/>
            <person name="Levasseur A."/>
            <person name="Lindquist E."/>
            <person name="Lipzen A."/>
            <person name="Logrieco A.F."/>
            <person name="MacCabe A."/>
            <person name="Maekelae M.R."/>
            <person name="Malavazi I."/>
            <person name="Melin P."/>
            <person name="Meyer V."/>
            <person name="Mielnichuk N."/>
            <person name="Miskei M."/>
            <person name="Molnar A.P."/>
            <person name="Mule G."/>
            <person name="Ngan C.Y."/>
            <person name="Orejas M."/>
            <person name="Orosz E."/>
            <person name="Ouedraogo J.P."/>
            <person name="Overkamp K.M."/>
            <person name="Park H.-S."/>
            <person name="Perrone G."/>
            <person name="Piumi F."/>
            <person name="Punt P.J."/>
            <person name="Ram A.F."/>
            <person name="Ramon A."/>
            <person name="Rauscher S."/>
            <person name="Record E."/>
            <person name="Riano-Pachon D.M."/>
            <person name="Robert V."/>
            <person name="Roehrig J."/>
            <person name="Ruller R."/>
            <person name="Salamov A."/>
            <person name="Salih N.S."/>
            <person name="Samson R.A."/>
            <person name="Sandor E."/>
            <person name="Sanguinetti M."/>
            <person name="Schuetze T."/>
            <person name="Sepcic K."/>
            <person name="Shelest E."/>
            <person name="Sherlock G."/>
            <person name="Sophianopoulou V."/>
            <person name="Squina F.M."/>
            <person name="Sun H."/>
            <person name="Susca A."/>
            <person name="Todd R.B."/>
            <person name="Tsang A."/>
            <person name="Unkles S.E."/>
            <person name="van de Wiele N."/>
            <person name="van Rossen-Uffink D."/>
            <person name="Oliveira J.V."/>
            <person name="Vesth T.C."/>
            <person name="Visser J."/>
            <person name="Yu J.-H."/>
            <person name="Zhou M."/>
            <person name="Andersen M.R."/>
            <person name="Archer D.B."/>
            <person name="Baker S.E."/>
            <person name="Benoit I."/>
            <person name="Brakhage A.A."/>
            <person name="Braus G.H."/>
            <person name="Fischer R."/>
            <person name="Frisvad J.C."/>
            <person name="Goldman G.H."/>
            <person name="Houbraken J."/>
            <person name="Oakley B."/>
            <person name="Pocsi I."/>
            <person name="Scazzocchio C."/>
            <person name="Seiboth B."/>
            <person name="vanKuyk P.A."/>
            <person name="Wortman J."/>
            <person name="Dyer P.S."/>
            <person name="Grigoriev I.V."/>
        </authorList>
    </citation>
    <scope>NUCLEOTIDE SEQUENCE [LARGE SCALE GENOMIC DNA]</scope>
    <source>
        <strain evidence="4">ITEM 5010</strain>
    </source>
</reference>
<feature type="domain" description="HNH nuclease" evidence="2">
    <location>
        <begin position="135"/>
        <end position="231"/>
    </location>
</feature>
<feature type="region of interest" description="Disordered" evidence="1">
    <location>
        <begin position="1"/>
        <end position="22"/>
    </location>
</feature>
<dbReference type="EMBL" id="KV907576">
    <property type="protein sequence ID" value="OOF90161.1"/>
    <property type="molecule type" value="Genomic_DNA"/>
</dbReference>
<gene>
    <name evidence="3" type="ORF">ASPCADRAFT_10910</name>
</gene>
<evidence type="ECO:0000313" key="4">
    <source>
        <dbReference type="Proteomes" id="UP000188318"/>
    </source>
</evidence>
<evidence type="ECO:0000313" key="3">
    <source>
        <dbReference type="EMBL" id="OOF90161.1"/>
    </source>
</evidence>
<name>A0A1R3R6R4_ASPC5</name>
<sequence length="346" mass="39297">MGRELSAISTDESESGRDRDAELKERLDKYDYKERGNVVNCLLSCATRFPPEGKVSLVRDILGANSDKMLYDLYRNVYTALLVPMKTASRRGSVSSSPLPKRQRNAGLVASTINESQTRTRVFRDILLKRDDYRCVVSGCVDPEYHQQMGLPADVPDIKLEGAHIIPFSYGCWKGKGVPEDVANIWELLYRCFPGVRRAALTIGTINSPENGLSLTVLLHSAFGNFRIAFKETDIKHQYEVKSYGYLNYYERQMIPSNRLVTFRQAEGHKDIPLPDPVLLDCHYRIAEILHATGLAEVIDRDFDRWDEMRRAPNAAQLREDGSTDITRYLEAAFWWAPAQNDPTAV</sequence>
<dbReference type="OrthoDB" id="2104739at2759"/>